<dbReference type="InterPro" id="IPR023397">
    <property type="entry name" value="SAM-dep_MeTrfase_MraW_recog"/>
</dbReference>
<feature type="binding site" evidence="6">
    <location>
        <position position="53"/>
    </location>
    <ligand>
        <name>S-adenosyl-L-methionine</name>
        <dbReference type="ChEBI" id="CHEBI:59789"/>
    </ligand>
</feature>
<protein>
    <recommendedName>
        <fullName evidence="6">Ribosomal RNA small subunit methyltransferase H</fullName>
        <ecNumber evidence="6">2.1.1.199</ecNumber>
    </recommendedName>
    <alternativeName>
        <fullName evidence="6">16S rRNA m(4)C1402 methyltransferase</fullName>
    </alternativeName>
    <alternativeName>
        <fullName evidence="6">rRNA (cytosine-N(4)-)-methyltransferase RsmH</fullName>
    </alternativeName>
</protein>
<dbReference type="PANTHER" id="PTHR11265:SF0">
    <property type="entry name" value="12S RRNA N4-METHYLCYTIDINE METHYLTRANSFERASE"/>
    <property type="match status" value="1"/>
</dbReference>
<comment type="catalytic activity">
    <reaction evidence="6">
        <text>cytidine(1402) in 16S rRNA + S-adenosyl-L-methionine = N(4)-methylcytidine(1402) in 16S rRNA + S-adenosyl-L-homocysteine + H(+)</text>
        <dbReference type="Rhea" id="RHEA:42928"/>
        <dbReference type="Rhea" id="RHEA-COMP:10286"/>
        <dbReference type="Rhea" id="RHEA-COMP:10287"/>
        <dbReference type="ChEBI" id="CHEBI:15378"/>
        <dbReference type="ChEBI" id="CHEBI:57856"/>
        <dbReference type="ChEBI" id="CHEBI:59789"/>
        <dbReference type="ChEBI" id="CHEBI:74506"/>
        <dbReference type="ChEBI" id="CHEBI:82748"/>
        <dbReference type="EC" id="2.1.1.199"/>
    </reaction>
</comment>
<evidence type="ECO:0000256" key="4">
    <source>
        <dbReference type="ARBA" id="ARBA00022679"/>
    </source>
</evidence>
<dbReference type="InterPro" id="IPR002903">
    <property type="entry name" value="RsmH"/>
</dbReference>
<feature type="binding site" evidence="6">
    <location>
        <position position="108"/>
    </location>
    <ligand>
        <name>S-adenosyl-L-methionine</name>
        <dbReference type="ChEBI" id="CHEBI:59789"/>
    </ligand>
</feature>
<feature type="binding site" evidence="6">
    <location>
        <position position="80"/>
    </location>
    <ligand>
        <name>S-adenosyl-L-methionine</name>
        <dbReference type="ChEBI" id="CHEBI:59789"/>
    </ligand>
</feature>
<keyword evidence="3 6" id="KW-0489">Methyltransferase</keyword>
<accession>A0A975BEI1</accession>
<name>A0A975BEI1_9BACT</name>
<reference evidence="7" key="1">
    <citation type="journal article" date="2021" name="Microb. Physiol.">
        <title>Proteogenomic Insights into the Physiology of Marine, Sulfate-Reducing, Filamentous Desulfonema limicola and Desulfonema magnum.</title>
        <authorList>
            <person name="Schnaars V."/>
            <person name="Wohlbrand L."/>
            <person name="Scheve S."/>
            <person name="Hinrichs C."/>
            <person name="Reinhardt R."/>
            <person name="Rabus R."/>
        </authorList>
    </citation>
    <scope>NUCLEOTIDE SEQUENCE</scope>
    <source>
        <strain evidence="7">4be13</strain>
    </source>
</reference>
<dbReference type="PIRSF" id="PIRSF004486">
    <property type="entry name" value="MraW"/>
    <property type="match status" value="1"/>
</dbReference>
<dbReference type="KEGG" id="dmm:dnm_000440"/>
<keyword evidence="4 6" id="KW-0808">Transferase</keyword>
<keyword evidence="5 6" id="KW-0949">S-adenosyl-L-methionine</keyword>
<feature type="binding site" evidence="6">
    <location>
        <begin position="33"/>
        <end position="35"/>
    </location>
    <ligand>
        <name>S-adenosyl-L-methionine</name>
        <dbReference type="ChEBI" id="CHEBI:59789"/>
    </ligand>
</feature>
<keyword evidence="6" id="KW-0963">Cytoplasm</keyword>
<dbReference type="Proteomes" id="UP000663722">
    <property type="component" value="Chromosome"/>
</dbReference>
<dbReference type="GO" id="GO:0071424">
    <property type="term" value="F:rRNA (cytosine-N4-)-methyltransferase activity"/>
    <property type="evidence" value="ECO:0007669"/>
    <property type="project" value="UniProtKB-UniRule"/>
</dbReference>
<dbReference type="EMBL" id="CP061800">
    <property type="protein sequence ID" value="QTA84052.1"/>
    <property type="molecule type" value="Genomic_DNA"/>
</dbReference>
<feature type="binding site" evidence="6">
    <location>
        <position position="101"/>
    </location>
    <ligand>
        <name>S-adenosyl-L-methionine</name>
        <dbReference type="ChEBI" id="CHEBI:59789"/>
    </ligand>
</feature>
<evidence type="ECO:0000256" key="5">
    <source>
        <dbReference type="ARBA" id="ARBA00022691"/>
    </source>
</evidence>
<dbReference type="AlphaFoldDB" id="A0A975BEI1"/>
<comment type="subcellular location">
    <subcellularLocation>
        <location evidence="6">Cytoplasm</location>
    </subcellularLocation>
</comment>
<dbReference type="Gene3D" id="1.10.150.170">
    <property type="entry name" value="Putative methyltransferase TM0872, insert domain"/>
    <property type="match status" value="1"/>
</dbReference>
<dbReference type="EC" id="2.1.1.199" evidence="6"/>
<dbReference type="Pfam" id="PF01795">
    <property type="entry name" value="Methyltransf_5"/>
    <property type="match status" value="1"/>
</dbReference>
<proteinExistence type="inferred from homology"/>
<evidence type="ECO:0000256" key="3">
    <source>
        <dbReference type="ARBA" id="ARBA00022603"/>
    </source>
</evidence>
<keyword evidence="2 6" id="KW-0698">rRNA processing</keyword>
<dbReference type="NCBIfam" id="TIGR00006">
    <property type="entry name" value="16S rRNA (cytosine(1402)-N(4))-methyltransferase RsmH"/>
    <property type="match status" value="1"/>
</dbReference>
<dbReference type="GO" id="GO:0005737">
    <property type="term" value="C:cytoplasm"/>
    <property type="evidence" value="ECO:0007669"/>
    <property type="project" value="UniProtKB-SubCell"/>
</dbReference>
<dbReference type="InterPro" id="IPR029063">
    <property type="entry name" value="SAM-dependent_MTases_sf"/>
</dbReference>
<dbReference type="HAMAP" id="MF_01007">
    <property type="entry name" value="16SrRNA_methyltr_H"/>
    <property type="match status" value="1"/>
</dbReference>
<dbReference type="SUPFAM" id="SSF81799">
    <property type="entry name" value="Putative methyltransferase TM0872, insert domain"/>
    <property type="match status" value="1"/>
</dbReference>
<keyword evidence="8" id="KW-1185">Reference proteome</keyword>
<dbReference type="GO" id="GO:0070475">
    <property type="term" value="P:rRNA base methylation"/>
    <property type="evidence" value="ECO:0007669"/>
    <property type="project" value="UniProtKB-UniRule"/>
</dbReference>
<evidence type="ECO:0000256" key="2">
    <source>
        <dbReference type="ARBA" id="ARBA00022552"/>
    </source>
</evidence>
<evidence type="ECO:0000313" key="7">
    <source>
        <dbReference type="EMBL" id="QTA84052.1"/>
    </source>
</evidence>
<evidence type="ECO:0000313" key="8">
    <source>
        <dbReference type="Proteomes" id="UP000663722"/>
    </source>
</evidence>
<dbReference type="Gene3D" id="3.40.50.150">
    <property type="entry name" value="Vaccinia Virus protein VP39"/>
    <property type="match status" value="1"/>
</dbReference>
<organism evidence="7 8">
    <name type="scientific">Desulfonema magnum</name>
    <dbReference type="NCBI Taxonomy" id="45655"/>
    <lineage>
        <taxon>Bacteria</taxon>
        <taxon>Pseudomonadati</taxon>
        <taxon>Thermodesulfobacteriota</taxon>
        <taxon>Desulfobacteria</taxon>
        <taxon>Desulfobacterales</taxon>
        <taxon>Desulfococcaceae</taxon>
        <taxon>Desulfonema</taxon>
    </lineage>
</organism>
<comment type="function">
    <text evidence="6">Specifically methylates the N4 position of cytidine in position 1402 (C1402) of 16S rRNA.</text>
</comment>
<evidence type="ECO:0000256" key="1">
    <source>
        <dbReference type="ARBA" id="ARBA00010396"/>
    </source>
</evidence>
<sequence>MPYCHVPVMLNEVVHYLNCEPGKIYVDCTLGGSGHSRAILEKIMPDGLLIGIDQDEAAINNAKKNLKLYEKNIRLFHCNFIHISDILSELGVHAADGILLDLGVSFHQISSSGRGFSFQKDEPLDMRMGTETTTTKAEDLVNGLKAADLEKIFKEYGEERWSKRIAKKIVTVRKNKKIRSSRELSQIVCEAVPKGNKEKIHPATRVFMALRIAVNKELECLNSFMEAAPALLKPGGRLCILSFHSLEDRIVKHAMKAMEKGCICPPSFPKCVCNKKSVAHILTKKPQRPTKAEVTVNPMSRSTKLRAVEKL</sequence>
<dbReference type="SUPFAM" id="SSF53335">
    <property type="entry name" value="S-adenosyl-L-methionine-dependent methyltransferases"/>
    <property type="match status" value="1"/>
</dbReference>
<gene>
    <name evidence="6 7" type="primary">rsmH</name>
    <name evidence="7" type="ORF">dnm_000440</name>
</gene>
<evidence type="ECO:0000256" key="6">
    <source>
        <dbReference type="HAMAP-Rule" id="MF_01007"/>
    </source>
</evidence>
<comment type="similarity">
    <text evidence="1 6">Belongs to the methyltransferase superfamily. RsmH family.</text>
</comment>
<dbReference type="PANTHER" id="PTHR11265">
    <property type="entry name" value="S-ADENOSYL-METHYLTRANSFERASE MRAW"/>
    <property type="match status" value="1"/>
</dbReference>